<dbReference type="AlphaFoldDB" id="A0A381QX31"/>
<dbReference type="PANTHER" id="PTHR30344:SF1">
    <property type="entry name" value="6-PHOSPHOGLUCONOLACTONASE"/>
    <property type="match status" value="1"/>
</dbReference>
<dbReference type="Gene3D" id="2.130.10.10">
    <property type="entry name" value="YVTN repeat-like/Quinoprotein amine dehydrogenase"/>
    <property type="match status" value="1"/>
</dbReference>
<dbReference type="InterPro" id="IPR011045">
    <property type="entry name" value="N2O_reductase_N"/>
</dbReference>
<comment type="similarity">
    <text evidence="1">Belongs to the cycloisomerase 2 family.</text>
</comment>
<proteinExistence type="inferred from homology"/>
<dbReference type="EMBL" id="UINC01001575">
    <property type="protein sequence ID" value="SUZ83992.1"/>
    <property type="molecule type" value="Genomic_DNA"/>
</dbReference>
<dbReference type="PANTHER" id="PTHR30344">
    <property type="entry name" value="6-PHOSPHOGLUCONOLACTONASE-RELATED"/>
    <property type="match status" value="1"/>
</dbReference>
<evidence type="ECO:0008006" key="3">
    <source>
        <dbReference type="Google" id="ProtNLM"/>
    </source>
</evidence>
<dbReference type="InterPro" id="IPR015943">
    <property type="entry name" value="WD40/YVTN_repeat-like_dom_sf"/>
</dbReference>
<reference evidence="2" key="1">
    <citation type="submission" date="2018-05" db="EMBL/GenBank/DDBJ databases">
        <authorList>
            <person name="Lanie J.A."/>
            <person name="Ng W.-L."/>
            <person name="Kazmierczak K.M."/>
            <person name="Andrzejewski T.M."/>
            <person name="Davidsen T.M."/>
            <person name="Wayne K.J."/>
            <person name="Tettelin H."/>
            <person name="Glass J.I."/>
            <person name="Rusch D."/>
            <person name="Podicherti R."/>
            <person name="Tsui H.-C.T."/>
            <person name="Winkler M.E."/>
        </authorList>
    </citation>
    <scope>NUCLEOTIDE SEQUENCE</scope>
</reference>
<gene>
    <name evidence="2" type="ORF">METZ01_LOCUS36846</name>
</gene>
<sequence>MAYYMYVSLQDDDEIWSYAMDSGTGKLTRGADMPAAGGPSASAISPDQSTFYVGLRNSQELCSYRIDPSTGGLTQTSKVSVEASPTFLSTDRNGRFLLSAYYQGAHVAVHQIGDDGSVGDKPIVWLETAPAAHAIQTDRSNRFAFVPHIARMSDSVMNPPGDKLGPNVIFQLRFDEKTGELTPNSPLKVEQQEFLGPRHFCFHPTLGVVYFSDEQGGSVTAYRQDASTGTLTTFQTISTLPDGFSGRNTCSQIQITGSGKFLYVPNRGHNSIAGFSVDAASGQLTALGQTPTESVPSAFSLDPDGNFLFAAGSESDRLASYRIDPGTGALTPLETYSMGKRPMGVLITNQGG</sequence>
<accession>A0A381QX31</accession>
<organism evidence="2">
    <name type="scientific">marine metagenome</name>
    <dbReference type="NCBI Taxonomy" id="408172"/>
    <lineage>
        <taxon>unclassified sequences</taxon>
        <taxon>metagenomes</taxon>
        <taxon>ecological metagenomes</taxon>
    </lineage>
</organism>
<evidence type="ECO:0000256" key="1">
    <source>
        <dbReference type="ARBA" id="ARBA00005564"/>
    </source>
</evidence>
<dbReference type="SUPFAM" id="SSF50974">
    <property type="entry name" value="Nitrous oxide reductase, N-terminal domain"/>
    <property type="match status" value="1"/>
</dbReference>
<dbReference type="GO" id="GO:0005829">
    <property type="term" value="C:cytosol"/>
    <property type="evidence" value="ECO:0007669"/>
    <property type="project" value="TreeGrafter"/>
</dbReference>
<dbReference type="Pfam" id="PF10282">
    <property type="entry name" value="Lactonase"/>
    <property type="match status" value="1"/>
</dbReference>
<name>A0A381QX31_9ZZZZ</name>
<dbReference type="InterPro" id="IPR019405">
    <property type="entry name" value="Lactonase_7-beta_prop"/>
</dbReference>
<dbReference type="GO" id="GO:0017057">
    <property type="term" value="F:6-phosphogluconolactonase activity"/>
    <property type="evidence" value="ECO:0007669"/>
    <property type="project" value="TreeGrafter"/>
</dbReference>
<dbReference type="InterPro" id="IPR050282">
    <property type="entry name" value="Cycloisomerase_2"/>
</dbReference>
<protein>
    <recommendedName>
        <fullName evidence="3">6-phosphogluconolactonase</fullName>
    </recommendedName>
</protein>
<evidence type="ECO:0000313" key="2">
    <source>
        <dbReference type="EMBL" id="SUZ83992.1"/>
    </source>
</evidence>